<keyword evidence="11" id="KW-0427">LDL</keyword>
<dbReference type="Pfam" id="PF09172">
    <property type="entry name" value="Vit_open_b-sht"/>
    <property type="match status" value="1"/>
</dbReference>
<keyword evidence="9" id="KW-0358">Heparin-binding</keyword>
<dbReference type="GeneTree" id="ENSGT00590000083139"/>
<evidence type="ECO:0000256" key="4">
    <source>
        <dbReference type="ARBA" id="ARBA00022448"/>
    </source>
</evidence>
<dbReference type="InterPro" id="IPR015816">
    <property type="entry name" value="Vitellinogen_b-sht_N"/>
</dbReference>
<evidence type="ECO:0000256" key="7">
    <source>
        <dbReference type="ARBA" id="ARBA00022525"/>
    </source>
</evidence>
<evidence type="ECO:0000256" key="19">
    <source>
        <dbReference type="PROSITE-ProRule" id="PRU00557"/>
    </source>
</evidence>
<organism evidence="21 22">
    <name type="scientific">Denticeps clupeoides</name>
    <name type="common">denticle herring</name>
    <dbReference type="NCBI Taxonomy" id="299321"/>
    <lineage>
        <taxon>Eukaryota</taxon>
        <taxon>Metazoa</taxon>
        <taxon>Chordata</taxon>
        <taxon>Craniata</taxon>
        <taxon>Vertebrata</taxon>
        <taxon>Euteleostomi</taxon>
        <taxon>Actinopterygii</taxon>
        <taxon>Neopterygii</taxon>
        <taxon>Teleostei</taxon>
        <taxon>Clupei</taxon>
        <taxon>Clupeiformes</taxon>
        <taxon>Denticipitoidei</taxon>
        <taxon>Denticipitidae</taxon>
        <taxon>Denticeps</taxon>
    </lineage>
</organism>
<evidence type="ECO:0000256" key="12">
    <source>
        <dbReference type="ARBA" id="ARBA00022729"/>
    </source>
</evidence>
<dbReference type="PROSITE" id="PS51211">
    <property type="entry name" value="VITELLOGENIN"/>
    <property type="match status" value="1"/>
</dbReference>
<dbReference type="GO" id="GO:0034359">
    <property type="term" value="C:mature chylomicron"/>
    <property type="evidence" value="ECO:0007669"/>
    <property type="project" value="TreeGrafter"/>
</dbReference>
<dbReference type="GO" id="GO:0008203">
    <property type="term" value="P:cholesterol metabolic process"/>
    <property type="evidence" value="ECO:0007669"/>
    <property type="project" value="UniProtKB-KW"/>
</dbReference>
<dbReference type="GO" id="GO:0005737">
    <property type="term" value="C:cytoplasm"/>
    <property type="evidence" value="ECO:0007669"/>
    <property type="project" value="UniProtKB-SubCell"/>
</dbReference>
<keyword evidence="10" id="KW-0551">Lipid droplet</keyword>
<reference evidence="21" key="2">
    <citation type="submission" date="2025-08" db="UniProtKB">
        <authorList>
            <consortium name="Ensembl"/>
        </authorList>
    </citation>
    <scope>IDENTIFICATION</scope>
</reference>
<evidence type="ECO:0000256" key="11">
    <source>
        <dbReference type="ARBA" id="ARBA00022710"/>
    </source>
</evidence>
<keyword evidence="7" id="KW-0964">Secreted</keyword>
<evidence type="ECO:0000256" key="14">
    <source>
        <dbReference type="ARBA" id="ARBA00023098"/>
    </source>
</evidence>
<comment type="subcellular location">
    <subcellularLocation>
        <location evidence="1">Cytoplasm</location>
    </subcellularLocation>
    <subcellularLocation>
        <location evidence="2">Lipid droplet</location>
    </subcellularLocation>
    <subcellularLocation>
        <location evidence="3">Secreted</location>
    </subcellularLocation>
</comment>
<evidence type="ECO:0000256" key="10">
    <source>
        <dbReference type="ARBA" id="ARBA00022677"/>
    </source>
</evidence>
<dbReference type="GO" id="GO:0034361">
    <property type="term" value="C:very-low-density lipoprotein particle"/>
    <property type="evidence" value="ECO:0007669"/>
    <property type="project" value="UniProtKB-KW"/>
</dbReference>
<evidence type="ECO:0000313" key="22">
    <source>
        <dbReference type="Proteomes" id="UP000694580"/>
    </source>
</evidence>
<dbReference type="InterPro" id="IPR015817">
    <property type="entry name" value="Vitellinogen_open_b-sht_sub1"/>
</dbReference>
<reference evidence="21 22" key="1">
    <citation type="submission" date="2020-06" db="EMBL/GenBank/DDBJ databases">
        <authorList>
            <consortium name="Wellcome Sanger Institute Data Sharing"/>
        </authorList>
    </citation>
    <scope>NUCLEOTIDE SEQUENCE [LARGE SCALE GENOMIC DNA]</scope>
</reference>
<evidence type="ECO:0000256" key="1">
    <source>
        <dbReference type="ARBA" id="ARBA00004496"/>
    </source>
</evidence>
<evidence type="ECO:0000256" key="8">
    <source>
        <dbReference type="ARBA" id="ARBA00022548"/>
    </source>
</evidence>
<dbReference type="PANTHER" id="PTHR13769">
    <property type="entry name" value="APOLIPOPROTEIN B"/>
    <property type="match status" value="1"/>
</dbReference>
<dbReference type="SUPFAM" id="SSF48431">
    <property type="entry name" value="Lipovitellin-phosvitin complex, superhelical domain"/>
    <property type="match status" value="1"/>
</dbReference>
<evidence type="ECO:0000256" key="3">
    <source>
        <dbReference type="ARBA" id="ARBA00004613"/>
    </source>
</evidence>
<dbReference type="GO" id="GO:0120020">
    <property type="term" value="F:cholesterol transfer activity"/>
    <property type="evidence" value="ECO:0007669"/>
    <property type="project" value="TreeGrafter"/>
</dbReference>
<proteinExistence type="predicted"/>
<dbReference type="SUPFAM" id="SSF56968">
    <property type="entry name" value="Lipovitellin-phosvitin complex, beta-sheet shell regions"/>
    <property type="match status" value="2"/>
</dbReference>
<dbReference type="InterPro" id="IPR015819">
    <property type="entry name" value="Lipid_transp_b-sht_shell"/>
</dbReference>
<keyword evidence="8" id="KW-0153">Cholesterol metabolism</keyword>
<dbReference type="Pfam" id="PF01347">
    <property type="entry name" value="Vitellogenin_N"/>
    <property type="match status" value="1"/>
</dbReference>
<keyword evidence="13" id="KW-0445">Lipid transport</keyword>
<keyword evidence="12" id="KW-0732">Signal</keyword>
<evidence type="ECO:0000256" key="6">
    <source>
        <dbReference type="ARBA" id="ARBA00022513"/>
    </source>
</evidence>
<keyword evidence="18" id="KW-0850">VLDL</keyword>
<keyword evidence="17" id="KW-0753">Steroid metabolism</keyword>
<dbReference type="GO" id="GO:0006642">
    <property type="term" value="P:triglyceride mobilization"/>
    <property type="evidence" value="ECO:0007669"/>
    <property type="project" value="TreeGrafter"/>
</dbReference>
<gene>
    <name evidence="21" type="primary">APOB</name>
</gene>
<dbReference type="Gene3D" id="1.25.10.20">
    <property type="entry name" value="Vitellinogen, superhelical"/>
    <property type="match status" value="1"/>
</dbReference>
<dbReference type="GO" id="GO:0008201">
    <property type="term" value="F:heparin binding"/>
    <property type="evidence" value="ECO:0007669"/>
    <property type="project" value="UniProtKB-KW"/>
</dbReference>
<dbReference type="GO" id="GO:0042953">
    <property type="term" value="P:lipoprotein transport"/>
    <property type="evidence" value="ECO:0007669"/>
    <property type="project" value="TreeGrafter"/>
</dbReference>
<dbReference type="Gene3D" id="2.20.50.20">
    <property type="entry name" value="Lipovitellin. Chain A, domain 3"/>
    <property type="match status" value="1"/>
</dbReference>
<protein>
    <recommendedName>
        <fullName evidence="20">Vitellogenin domain-containing protein</fullName>
    </recommendedName>
</protein>
<dbReference type="GO" id="GO:0042632">
    <property type="term" value="P:cholesterol homeostasis"/>
    <property type="evidence" value="ECO:0007669"/>
    <property type="project" value="TreeGrafter"/>
</dbReference>
<dbReference type="SMART" id="SM00638">
    <property type="entry name" value="LPD_N"/>
    <property type="match status" value="1"/>
</dbReference>
<dbReference type="InterPro" id="IPR011030">
    <property type="entry name" value="Lipovitellin_superhlx_dom"/>
</dbReference>
<evidence type="ECO:0000259" key="20">
    <source>
        <dbReference type="PROSITE" id="PS51211"/>
    </source>
</evidence>
<feature type="domain" description="Vitellogenin" evidence="20">
    <location>
        <begin position="15"/>
        <end position="614"/>
    </location>
</feature>
<evidence type="ECO:0000256" key="18">
    <source>
        <dbReference type="ARBA" id="ARBA00023313"/>
    </source>
</evidence>
<dbReference type="InterPro" id="IPR001747">
    <property type="entry name" value="Vitellogenin_N"/>
</dbReference>
<dbReference type="PANTHER" id="PTHR13769:SF1">
    <property type="entry name" value="APOLIPOPROTEIN B-100"/>
    <property type="match status" value="1"/>
</dbReference>
<comment type="caution">
    <text evidence="19">Lacks conserved residue(s) required for the propagation of feature annotation.</text>
</comment>
<evidence type="ECO:0000313" key="21">
    <source>
        <dbReference type="Ensembl" id="ENSDCDP00010030442.1"/>
    </source>
</evidence>
<keyword evidence="5" id="KW-0963">Cytoplasm</keyword>
<keyword evidence="16" id="KW-0325">Glycoprotein</keyword>
<dbReference type="AlphaFoldDB" id="A0AAY4CBI6"/>
<dbReference type="InterPro" id="IPR015255">
    <property type="entry name" value="Vitellinogen_open_b-sht"/>
</dbReference>
<dbReference type="GO" id="GO:0050750">
    <property type="term" value="F:low-density lipoprotein particle receptor binding"/>
    <property type="evidence" value="ECO:0007669"/>
    <property type="project" value="TreeGrafter"/>
</dbReference>
<dbReference type="Ensembl" id="ENSDCDT00010037816.1">
    <property type="protein sequence ID" value="ENSDCDP00010030442.1"/>
    <property type="gene ID" value="ENSDCDG00010019518.1"/>
</dbReference>
<keyword evidence="22" id="KW-1185">Reference proteome</keyword>
<sequence>GQTALRLLLIALGIYNLLLNYVYQYEAVTQNGVQGASDIWNGPKVHISVPQTCRFVMRTTKCTLESCELCGSAIQQLLKTQLLCNRNILKVIVDGENEVKLYPEKNEPTNILNIKRGIISALLVPNLEGNNKRMVSATIYGSCEADFKVNTEEDIPSDVTITRDLAACNDFVPHKGQNSPLAIFTRMQYPLSKLISSTQTCNYKFDKQKKHMTSATCAEKHILLPFSHQNEYGITSLVKQILTLQETTRINDRIFDSGEKPASEDKSPFQSKDSMLTHLRELSTLPQADGYLRASIFNKVVMEIRGMTFETLSSVMAEMQEVSMPLTWQALAQCGTPECTSAMLRSLKNVLNGAPEFDVLVYAFGTIQKPSPQLVLDMLDMAQQKQSRPIMFALSNVRKVTPEIIAVYDFMASIIGSDCAGDKDLIYLTLRVIANMGEAMEAAEPALKTTMLKCMRQPTTTLSVQMAAIQAFRRMSVTDEVSRITKGFKWVAQYSKGAVQKRLAAYLIVMRNPHASDMEMLKKLLTQEQNVQVKNFVASHVYNIIHSKDSETQKYVLGKMIAEALQINEVTTQNDQTSLSRHYMMEASLPQSGMQTSMEGNIIFDPSSLLPREIMLQATLEAFGHNLDIWEVGMEGKGFEPSIDALFGKNGFFPDTVSKAMYWVEGRVPDKVTEVLQKWMKPLKSDRKEEVISNVNKLFKTLGSQDAPEAMAYLRIMGSELGYIKSNDMNYIIERASLSFPAPQSSTQLFRIR</sequence>
<keyword evidence="6" id="KW-0162">Chylomicron</keyword>
<dbReference type="Proteomes" id="UP000694580">
    <property type="component" value="Chromosome 6"/>
</dbReference>
<evidence type="ECO:0000256" key="17">
    <source>
        <dbReference type="ARBA" id="ARBA00023221"/>
    </source>
</evidence>
<dbReference type="GO" id="GO:0005811">
    <property type="term" value="C:lipid droplet"/>
    <property type="evidence" value="ECO:0007669"/>
    <property type="project" value="UniProtKB-SubCell"/>
</dbReference>
<dbReference type="SMART" id="SM01169">
    <property type="entry name" value="DUF1943"/>
    <property type="match status" value="1"/>
</dbReference>
<evidence type="ECO:0000256" key="2">
    <source>
        <dbReference type="ARBA" id="ARBA00004502"/>
    </source>
</evidence>
<reference evidence="21" key="3">
    <citation type="submission" date="2025-09" db="UniProtKB">
        <authorList>
            <consortium name="Ensembl"/>
        </authorList>
    </citation>
    <scope>IDENTIFICATION</scope>
</reference>
<keyword evidence="4" id="KW-0813">Transport</keyword>
<evidence type="ECO:0000256" key="16">
    <source>
        <dbReference type="ARBA" id="ARBA00023180"/>
    </source>
</evidence>
<keyword evidence="14" id="KW-0443">Lipid metabolism</keyword>
<keyword evidence="15" id="KW-1207">Sterol metabolism</keyword>
<dbReference type="GO" id="GO:0030301">
    <property type="term" value="P:cholesterol transport"/>
    <property type="evidence" value="ECO:0007669"/>
    <property type="project" value="TreeGrafter"/>
</dbReference>
<dbReference type="GO" id="GO:0034362">
    <property type="term" value="C:low-density lipoprotein particle"/>
    <property type="evidence" value="ECO:0007669"/>
    <property type="project" value="UniProtKB-KW"/>
</dbReference>
<dbReference type="Gene3D" id="2.30.230.10">
    <property type="entry name" value="Lipovitellin, beta-sheet shell regions, chain A"/>
    <property type="match status" value="1"/>
</dbReference>
<dbReference type="InterPro" id="IPR052418">
    <property type="entry name" value="Apolipoprotein_B"/>
</dbReference>
<evidence type="ECO:0000256" key="15">
    <source>
        <dbReference type="ARBA" id="ARBA00023166"/>
    </source>
</evidence>
<name>A0AAY4CBI6_9TELE</name>
<evidence type="ECO:0000256" key="13">
    <source>
        <dbReference type="ARBA" id="ARBA00023055"/>
    </source>
</evidence>
<evidence type="ECO:0000256" key="5">
    <source>
        <dbReference type="ARBA" id="ARBA00022490"/>
    </source>
</evidence>
<accession>A0AAY4CBI6</accession>
<evidence type="ECO:0000256" key="9">
    <source>
        <dbReference type="ARBA" id="ARBA00022674"/>
    </source>
</evidence>